<organism evidence="4 5">
    <name type="scientific">Coccidioides posadasii RMSCC 3488</name>
    <dbReference type="NCBI Taxonomy" id="454284"/>
    <lineage>
        <taxon>Eukaryota</taxon>
        <taxon>Fungi</taxon>
        <taxon>Dikarya</taxon>
        <taxon>Ascomycota</taxon>
        <taxon>Pezizomycotina</taxon>
        <taxon>Eurotiomycetes</taxon>
        <taxon>Eurotiomycetidae</taxon>
        <taxon>Onygenales</taxon>
        <taxon>Onygenaceae</taxon>
        <taxon>Coccidioides</taxon>
    </lineage>
</organism>
<dbReference type="InterPro" id="IPR033162">
    <property type="entry name" value="TBCD"/>
</dbReference>
<reference evidence="5" key="3">
    <citation type="journal article" date="2010" name="Genome Res.">
        <title>Population genomic sequencing of Coccidioides fungi reveals recent hybridization and transposon control.</title>
        <authorList>
            <person name="Neafsey D.E."/>
            <person name="Barker B.M."/>
            <person name="Sharpton T.J."/>
            <person name="Stajich J.E."/>
            <person name="Park D.J."/>
            <person name="Whiston E."/>
            <person name="Hung C.-Y."/>
            <person name="McMahan C."/>
            <person name="White J."/>
            <person name="Sykes S."/>
            <person name="Heiman D."/>
            <person name="Young S."/>
            <person name="Zeng Q."/>
            <person name="Abouelleil A."/>
            <person name="Aftuck L."/>
            <person name="Bessette D."/>
            <person name="Brown A."/>
            <person name="FitzGerald M."/>
            <person name="Lui A."/>
            <person name="Macdonald J.P."/>
            <person name="Priest M."/>
            <person name="Orbach M.J."/>
            <person name="Galgiani J.N."/>
            <person name="Kirkland T.N."/>
            <person name="Cole G.T."/>
            <person name="Birren B.W."/>
            <person name="Henn M.R."/>
            <person name="Taylor J.W."/>
            <person name="Rounsley S.D."/>
        </authorList>
    </citation>
    <scope>NUCLEOTIDE SEQUENCE [LARGE SCALE GENOMIC DNA]</scope>
    <source>
        <strain evidence="5">RMSCC 3488</strain>
    </source>
</reference>
<dbReference type="OrthoDB" id="10253476at2759"/>
<evidence type="ECO:0000313" key="4">
    <source>
        <dbReference type="EMBL" id="KMM71831.1"/>
    </source>
</evidence>
<feature type="domain" description="Tubulin-folding cofactor D ARM repeats" evidence="3">
    <location>
        <begin position="365"/>
        <end position="428"/>
    </location>
</feature>
<evidence type="ECO:0000259" key="3">
    <source>
        <dbReference type="Pfam" id="PF25767"/>
    </source>
</evidence>
<dbReference type="GO" id="GO:0005096">
    <property type="term" value="F:GTPase activator activity"/>
    <property type="evidence" value="ECO:0007669"/>
    <property type="project" value="InterPro"/>
</dbReference>
<dbReference type="GO" id="GO:0000226">
    <property type="term" value="P:microtubule cytoskeleton organization"/>
    <property type="evidence" value="ECO:0007669"/>
    <property type="project" value="TreeGrafter"/>
</dbReference>
<name>A0A0J6FF76_COCPO</name>
<keyword evidence="1" id="KW-0143">Chaperone</keyword>
<dbReference type="Pfam" id="PF25767">
    <property type="entry name" value="ARM_TBCD_2nd"/>
    <property type="match status" value="2"/>
</dbReference>
<gene>
    <name evidence="4" type="ORF">CPAG_08131</name>
</gene>
<evidence type="ECO:0000259" key="2">
    <source>
        <dbReference type="Pfam" id="PF12612"/>
    </source>
</evidence>
<dbReference type="GO" id="GO:0007021">
    <property type="term" value="P:tubulin complex assembly"/>
    <property type="evidence" value="ECO:0007669"/>
    <property type="project" value="InterPro"/>
</dbReference>
<dbReference type="InterPro" id="IPR058033">
    <property type="entry name" value="ARM_TBCD_2nd"/>
</dbReference>
<dbReference type="Proteomes" id="UP000054567">
    <property type="component" value="Unassembled WGS sequence"/>
</dbReference>
<dbReference type="VEuPathDB" id="FungiDB:CPAG_08131"/>
<proteinExistence type="predicted"/>
<dbReference type="SUPFAM" id="SSF48371">
    <property type="entry name" value="ARM repeat"/>
    <property type="match status" value="2"/>
</dbReference>
<dbReference type="InterPro" id="IPR022577">
    <property type="entry name" value="TBCD_C"/>
</dbReference>
<dbReference type="InterPro" id="IPR016024">
    <property type="entry name" value="ARM-type_fold"/>
</dbReference>
<feature type="domain" description="Tubulin-folding cofactor D ARM repeats" evidence="3">
    <location>
        <begin position="447"/>
        <end position="580"/>
    </location>
</feature>
<dbReference type="GO" id="GO:0048487">
    <property type="term" value="F:beta-tubulin binding"/>
    <property type="evidence" value="ECO:0007669"/>
    <property type="project" value="InterPro"/>
</dbReference>
<feature type="domain" description="Tubulin-folding cofactor D C-terminal" evidence="2">
    <location>
        <begin position="944"/>
        <end position="1118"/>
    </location>
</feature>
<dbReference type="Pfam" id="PF23579">
    <property type="entry name" value="ARM_TBCD"/>
    <property type="match status" value="1"/>
</dbReference>
<reference evidence="4 5" key="1">
    <citation type="submission" date="2007-06" db="EMBL/GenBank/DDBJ databases">
        <title>The Genome Sequence of Coccidioides posadasii RMSCC_3488.</title>
        <authorList>
            <consortium name="Coccidioides Genome Resources Consortium"/>
            <consortium name="The Broad Institute Genome Sequencing Platform"/>
            <person name="Henn M.R."/>
            <person name="Sykes S."/>
            <person name="Young S."/>
            <person name="Jaffe D."/>
            <person name="Berlin A."/>
            <person name="Alvarez P."/>
            <person name="Butler J."/>
            <person name="Gnerre S."/>
            <person name="Grabherr M."/>
            <person name="Mauceli E."/>
            <person name="Brockman W."/>
            <person name="Kodira C."/>
            <person name="Alvarado L."/>
            <person name="Zeng Q."/>
            <person name="Crawford M."/>
            <person name="Antoine C."/>
            <person name="Devon K."/>
            <person name="Galgiani J."/>
            <person name="Orsborn K."/>
            <person name="Lewis M.L."/>
            <person name="Nusbaum C."/>
            <person name="Galagan J."/>
            <person name="Birren B."/>
        </authorList>
    </citation>
    <scope>NUCLEOTIDE SEQUENCE [LARGE SCALE GENOMIC DNA]</scope>
    <source>
        <strain evidence="4 5">RMSCC 3488</strain>
    </source>
</reference>
<reference evidence="5" key="2">
    <citation type="journal article" date="2009" name="Genome Res.">
        <title>Comparative genomic analyses of the human fungal pathogens Coccidioides and their relatives.</title>
        <authorList>
            <person name="Sharpton T.J."/>
            <person name="Stajich J.E."/>
            <person name="Rounsley S.D."/>
            <person name="Gardner M.J."/>
            <person name="Wortman J.R."/>
            <person name="Jordar V.S."/>
            <person name="Maiti R."/>
            <person name="Kodira C.D."/>
            <person name="Neafsey D.E."/>
            <person name="Zeng Q."/>
            <person name="Hung C.-Y."/>
            <person name="McMahan C."/>
            <person name="Muszewska A."/>
            <person name="Grynberg M."/>
            <person name="Mandel M.A."/>
            <person name="Kellner E.M."/>
            <person name="Barker B.M."/>
            <person name="Galgiani J.N."/>
            <person name="Orbach M.J."/>
            <person name="Kirkland T.N."/>
            <person name="Cole G.T."/>
            <person name="Henn M.R."/>
            <person name="Birren B.W."/>
            <person name="Taylor J.W."/>
        </authorList>
    </citation>
    <scope>NUCLEOTIDE SEQUENCE [LARGE SCALE GENOMIC DNA]</scope>
    <source>
        <strain evidence="5">RMSCC 3488</strain>
    </source>
</reference>
<dbReference type="Pfam" id="PF12612">
    <property type="entry name" value="TFCD_C"/>
    <property type="match status" value="1"/>
</dbReference>
<dbReference type="GO" id="GO:0007023">
    <property type="term" value="P:post-chaperonin tubulin folding pathway"/>
    <property type="evidence" value="ECO:0007669"/>
    <property type="project" value="InterPro"/>
</dbReference>
<dbReference type="PANTHER" id="PTHR12658:SF0">
    <property type="entry name" value="TUBULIN-SPECIFIC CHAPERONE D"/>
    <property type="match status" value="1"/>
</dbReference>
<protein>
    <submittedName>
        <fullName evidence="4">Uncharacterized protein</fullName>
    </submittedName>
</protein>
<dbReference type="AlphaFoldDB" id="A0A0J6FF76"/>
<dbReference type="Gene3D" id="1.25.10.10">
    <property type="entry name" value="Leucine-rich Repeat Variant"/>
    <property type="match status" value="2"/>
</dbReference>
<dbReference type="InterPro" id="IPR011989">
    <property type="entry name" value="ARM-like"/>
</dbReference>
<sequence>MDAPGDRDIELQRASGDLIHEFKAKLPPLLWKSAGDQRQVHRWAQRVRTERLRTLLEPFQEWPQLLDPHLQGILSQLTDAFLTYLELYQDQYASTAAVTIPKNGAVEPLPRAICKLIYVLCKVRGVKVITRFLNNEPKYLEPILRAFIDWDSVVADNDAAASSTGQGLPLTWEERYVILQWLSHLFLAPFDLASISSDTIPIPYDNLSVLSGLSAYLPPVTRSALSISLKYALLPGKERETAVALLARLALRSDMQKLGVLEALINWAYSTLDLNSSGSTTPEYATIGILSFIARLGVQGRVDDLGPYVESISDRTMALTIEKSPVCKAIRASAFARKILIKIIRSMAILTLALEERLSREFSDKSSTILENAIDHLLLSLADKDTPVRLAASKALSMVTLKLGPEMGSDIVEAVLEALEDNILYEKRDGTLISRFQAEKTDPSLIKRNTSAVNTQIWHGQILTLGHLLFRRALPSSKLGQVLQSLFCGLDFEQRSSTGSSVGSGVRDASCFGIWSVARKYSTKELQVLDPREAKVGTSQDDNVLQVLAIELVCAACLDPSGNIRRGASAALQELIGRHPDMVFEGISLVQIVDYHAVARRAKAMQEVARDAAALGSIYWLPLFGALLDWRGIGSPDSRSRRAAASAIGELSSQGSYNTILAVLCQTRQRLSDMSPYAIEARHGCLLSLAAVIETFLSFKLTEPDPDGTARQIASEVSKLWEILDSKTGPTKESLTLSELRPDLIAEASARFLSALARSYAPAAGQSGPSRRLPEKFLNKAIDILGLCVCRSDDIPMKASSEAASDLFVLLSSEKQLDVLKRWLDNIDASWKSATGQGQIAALGAVFKHVPTAGQGRKLILRGLLKSTAVEELIAKRKSAAQCIATQILPFSDEIELLSGHLQVFLNDYTTDRRGDIGSLIRLEAIGGVKLNLQSKFRRSPYTHDLMKCVIRLAAEKLDKVRFEAWKCFEAFWGSEPALPPLQMMYEHLSEVCTVEYFLQLFILLSVDWLRPSLLKGLVTSFSAGTEGLVRASRLALVQFIQEQAGDDSNRLKLNIFNDMMWVLESTMDDDRYAIPAVDTIGFLLGNCFEDLAGLDLNFRKLFLLVQKSHFKSSNIPRIEVAVKTYATLLRQECIQKDVMKKMMSLLLHSYPKIRSITAECLFMEINNEIFKKTDWLLSPHQLKTTVDKLRQEYRLT</sequence>
<dbReference type="EMBL" id="DS268113">
    <property type="protein sequence ID" value="KMM71831.1"/>
    <property type="molecule type" value="Genomic_DNA"/>
</dbReference>
<evidence type="ECO:0000256" key="1">
    <source>
        <dbReference type="ARBA" id="ARBA00023186"/>
    </source>
</evidence>
<evidence type="ECO:0000313" key="5">
    <source>
        <dbReference type="Proteomes" id="UP000054567"/>
    </source>
</evidence>
<dbReference type="PANTHER" id="PTHR12658">
    <property type="entry name" value="BETA-TUBULIN COFACTOR D"/>
    <property type="match status" value="1"/>
</dbReference>
<accession>A0A0J6FF76</accession>